<gene>
    <name evidence="3" type="ORF">NA56DRAFT_673429</name>
</gene>
<reference evidence="3 4" key="1">
    <citation type="submission" date="2016-05" db="EMBL/GenBank/DDBJ databases">
        <title>A degradative enzymes factory behind the ericoid mycorrhizal symbiosis.</title>
        <authorList>
            <consortium name="DOE Joint Genome Institute"/>
            <person name="Martino E."/>
            <person name="Morin E."/>
            <person name="Grelet G."/>
            <person name="Kuo A."/>
            <person name="Kohler A."/>
            <person name="Daghino S."/>
            <person name="Barry K."/>
            <person name="Choi C."/>
            <person name="Cichocki N."/>
            <person name="Clum A."/>
            <person name="Copeland A."/>
            <person name="Hainaut M."/>
            <person name="Haridas S."/>
            <person name="Labutti K."/>
            <person name="Lindquist E."/>
            <person name="Lipzen A."/>
            <person name="Khouja H.-R."/>
            <person name="Murat C."/>
            <person name="Ohm R."/>
            <person name="Olson A."/>
            <person name="Spatafora J."/>
            <person name="Veneault-Fourrey C."/>
            <person name="Henrissat B."/>
            <person name="Grigoriev I."/>
            <person name="Martin F."/>
            <person name="Perotto S."/>
        </authorList>
    </citation>
    <scope>NUCLEOTIDE SEQUENCE [LARGE SCALE GENOMIC DNA]</scope>
    <source>
        <strain evidence="3 4">UAMH 7357</strain>
    </source>
</reference>
<keyword evidence="4" id="KW-1185">Reference proteome</keyword>
<name>A0A2J6PQH4_9HELO</name>
<sequence length="177" mass="19872">MSSSESDEFEVIDQLEASLLPEELAQVQSSKYHRHLSSQAPETGLWICETSKYQQWQDASEHGTLWIKGVPGAGKSPLITCPLDDFSDERLWEHLLAGLSSINKAYCVLLMTSRPKQYLQSTLRDASIVHISLEDDLVGEDISLFLSYRLKTLLPHDENHELRSSLVSAISERSSLA</sequence>
<evidence type="ECO:0000313" key="4">
    <source>
        <dbReference type="Proteomes" id="UP000235672"/>
    </source>
</evidence>
<dbReference type="PANTHER" id="PTHR10039">
    <property type="entry name" value="AMELOGENIN"/>
    <property type="match status" value="1"/>
</dbReference>
<evidence type="ECO:0000259" key="2">
    <source>
        <dbReference type="Pfam" id="PF24883"/>
    </source>
</evidence>
<protein>
    <recommendedName>
        <fullName evidence="2">Nephrocystin 3-like N-terminal domain-containing protein</fullName>
    </recommendedName>
</protein>
<proteinExistence type="predicted"/>
<dbReference type="STRING" id="1745343.A0A2J6PQH4"/>
<dbReference type="PANTHER" id="PTHR10039:SF16">
    <property type="entry name" value="GPI INOSITOL-DEACYLASE"/>
    <property type="match status" value="1"/>
</dbReference>
<evidence type="ECO:0000313" key="3">
    <source>
        <dbReference type="EMBL" id="PMD16249.1"/>
    </source>
</evidence>
<dbReference type="InterPro" id="IPR056884">
    <property type="entry name" value="NPHP3-like_N"/>
</dbReference>
<dbReference type="OrthoDB" id="21416at2759"/>
<keyword evidence="1" id="KW-0677">Repeat</keyword>
<feature type="domain" description="Nephrocystin 3-like N-terminal" evidence="2">
    <location>
        <begin position="43"/>
        <end position="89"/>
    </location>
</feature>
<dbReference type="Pfam" id="PF24883">
    <property type="entry name" value="NPHP3_N"/>
    <property type="match status" value="1"/>
</dbReference>
<evidence type="ECO:0000256" key="1">
    <source>
        <dbReference type="ARBA" id="ARBA00022737"/>
    </source>
</evidence>
<dbReference type="Proteomes" id="UP000235672">
    <property type="component" value="Unassembled WGS sequence"/>
</dbReference>
<dbReference type="AlphaFoldDB" id="A0A2J6PQH4"/>
<dbReference type="EMBL" id="KZ613507">
    <property type="protein sequence ID" value="PMD16249.1"/>
    <property type="molecule type" value="Genomic_DNA"/>
</dbReference>
<organism evidence="3 4">
    <name type="scientific">Hyaloscypha hepaticicola</name>
    <dbReference type="NCBI Taxonomy" id="2082293"/>
    <lineage>
        <taxon>Eukaryota</taxon>
        <taxon>Fungi</taxon>
        <taxon>Dikarya</taxon>
        <taxon>Ascomycota</taxon>
        <taxon>Pezizomycotina</taxon>
        <taxon>Leotiomycetes</taxon>
        <taxon>Helotiales</taxon>
        <taxon>Hyaloscyphaceae</taxon>
        <taxon>Hyaloscypha</taxon>
    </lineage>
</organism>
<accession>A0A2J6PQH4</accession>